<accession>A0A2I0HTF0</accession>
<reference evidence="2 3" key="1">
    <citation type="submission" date="2017-11" db="EMBL/GenBank/DDBJ databases">
        <title>De-novo sequencing of pomegranate (Punica granatum L.) genome.</title>
        <authorList>
            <person name="Akparov Z."/>
            <person name="Amiraslanov A."/>
            <person name="Hajiyeva S."/>
            <person name="Abbasov M."/>
            <person name="Kaur K."/>
            <person name="Hamwieh A."/>
            <person name="Solovyev V."/>
            <person name="Salamov A."/>
            <person name="Braich B."/>
            <person name="Kosarev P."/>
            <person name="Mahmoud A."/>
            <person name="Hajiyev E."/>
            <person name="Babayeva S."/>
            <person name="Izzatullayeva V."/>
            <person name="Mammadov A."/>
            <person name="Mammadov A."/>
            <person name="Sharifova S."/>
            <person name="Ojaghi J."/>
            <person name="Eynullazada K."/>
            <person name="Bayramov B."/>
            <person name="Abdulazimova A."/>
            <person name="Shahmuradov I."/>
        </authorList>
    </citation>
    <scope>NUCLEOTIDE SEQUENCE [LARGE SCALE GENOMIC DNA]</scope>
    <source>
        <strain evidence="3">cv. AG2017</strain>
        <tissue evidence="2">Leaf</tissue>
    </source>
</reference>
<dbReference type="Proteomes" id="UP000233551">
    <property type="component" value="Unassembled WGS sequence"/>
</dbReference>
<organism evidence="2 3">
    <name type="scientific">Punica granatum</name>
    <name type="common">Pomegranate</name>
    <dbReference type="NCBI Taxonomy" id="22663"/>
    <lineage>
        <taxon>Eukaryota</taxon>
        <taxon>Viridiplantae</taxon>
        <taxon>Streptophyta</taxon>
        <taxon>Embryophyta</taxon>
        <taxon>Tracheophyta</taxon>
        <taxon>Spermatophyta</taxon>
        <taxon>Magnoliopsida</taxon>
        <taxon>eudicotyledons</taxon>
        <taxon>Gunneridae</taxon>
        <taxon>Pentapetalae</taxon>
        <taxon>rosids</taxon>
        <taxon>malvids</taxon>
        <taxon>Myrtales</taxon>
        <taxon>Lythraceae</taxon>
        <taxon>Punica</taxon>
    </lineage>
</organism>
<protein>
    <submittedName>
        <fullName evidence="2">Uncharacterized protein</fullName>
    </submittedName>
</protein>
<feature type="region of interest" description="Disordered" evidence="1">
    <location>
        <begin position="46"/>
        <end position="66"/>
    </location>
</feature>
<proteinExistence type="predicted"/>
<comment type="caution">
    <text evidence="2">The sequence shown here is derived from an EMBL/GenBank/DDBJ whole genome shotgun (WGS) entry which is preliminary data.</text>
</comment>
<dbReference type="PANTHER" id="PTHR42723:SF1">
    <property type="entry name" value="CHLOROPHYLL SYNTHASE, CHLOROPLASTIC"/>
    <property type="match status" value="1"/>
</dbReference>
<name>A0A2I0HTF0_PUNGR</name>
<dbReference type="AlphaFoldDB" id="A0A2I0HTF0"/>
<evidence type="ECO:0000256" key="1">
    <source>
        <dbReference type="SAM" id="MobiDB-lite"/>
    </source>
</evidence>
<gene>
    <name evidence="2" type="ORF">CRG98_045093</name>
</gene>
<dbReference type="InterPro" id="IPR050475">
    <property type="entry name" value="Prenyltransferase_related"/>
</dbReference>
<feature type="non-terminal residue" evidence="2">
    <location>
        <position position="80"/>
    </location>
</feature>
<evidence type="ECO:0000313" key="2">
    <source>
        <dbReference type="EMBL" id="PKI34556.1"/>
    </source>
</evidence>
<keyword evidence="3" id="KW-1185">Reference proteome</keyword>
<dbReference type="PANTHER" id="PTHR42723">
    <property type="entry name" value="CHLOROPHYLL SYNTHASE"/>
    <property type="match status" value="1"/>
</dbReference>
<evidence type="ECO:0000313" key="3">
    <source>
        <dbReference type="Proteomes" id="UP000233551"/>
    </source>
</evidence>
<dbReference type="STRING" id="22663.A0A2I0HTF0"/>
<dbReference type="EMBL" id="PGOL01005841">
    <property type="protein sequence ID" value="PKI34556.1"/>
    <property type="molecule type" value="Genomic_DNA"/>
</dbReference>
<sequence length="80" mass="8572">MASVLNTASSIRLSRPNTIRSQSQQAMAPLSVSFARRRLMVRAAETDTNEVQSQAPDKAPAKNGSNFNQLLGIKGAALET</sequence>